<evidence type="ECO:0000256" key="1">
    <source>
        <dbReference type="SAM" id="Phobius"/>
    </source>
</evidence>
<reference evidence="2" key="2">
    <citation type="submission" date="2025-09" db="UniProtKB">
        <authorList>
            <consortium name="Ensembl"/>
        </authorList>
    </citation>
    <scope>IDENTIFICATION</scope>
</reference>
<keyword evidence="1" id="KW-0472">Membrane</keyword>
<accession>A0A8C6V159</accession>
<name>A0A8C6V159_9GOBI</name>
<organism evidence="2 3">
    <name type="scientific">Neogobius melanostomus</name>
    <name type="common">round goby</name>
    <dbReference type="NCBI Taxonomy" id="47308"/>
    <lineage>
        <taxon>Eukaryota</taxon>
        <taxon>Metazoa</taxon>
        <taxon>Chordata</taxon>
        <taxon>Craniata</taxon>
        <taxon>Vertebrata</taxon>
        <taxon>Euteleostomi</taxon>
        <taxon>Actinopterygii</taxon>
        <taxon>Neopterygii</taxon>
        <taxon>Teleostei</taxon>
        <taxon>Neoteleostei</taxon>
        <taxon>Acanthomorphata</taxon>
        <taxon>Gobiaria</taxon>
        <taxon>Gobiiformes</taxon>
        <taxon>Gobioidei</taxon>
        <taxon>Gobiidae</taxon>
        <taxon>Benthophilinae</taxon>
        <taxon>Neogobiini</taxon>
        <taxon>Neogobius</taxon>
    </lineage>
</organism>
<dbReference type="AlphaFoldDB" id="A0A8C6V159"/>
<protein>
    <submittedName>
        <fullName evidence="2">Uncharacterized protein</fullName>
    </submittedName>
</protein>
<dbReference type="Ensembl" id="ENSNMLT00000045489.1">
    <property type="protein sequence ID" value="ENSNMLP00000040916.1"/>
    <property type="gene ID" value="ENSNMLG00000025092.1"/>
</dbReference>
<keyword evidence="1" id="KW-0812">Transmembrane</keyword>
<feature type="transmembrane region" description="Helical" evidence="1">
    <location>
        <begin position="44"/>
        <end position="61"/>
    </location>
</feature>
<reference evidence="2" key="1">
    <citation type="submission" date="2025-08" db="UniProtKB">
        <authorList>
            <consortium name="Ensembl"/>
        </authorList>
    </citation>
    <scope>IDENTIFICATION</scope>
</reference>
<sequence>MKGIYKDGYYEGSIELRDVFNRRCVKCGRGDFAQGRAMRIRASVVFWNVVFSLMFTCPLLFSEPSLNTACALNRVFYTCTLQIIHAPPDQSL</sequence>
<dbReference type="Proteomes" id="UP000694523">
    <property type="component" value="Unplaced"/>
</dbReference>
<proteinExistence type="predicted"/>
<keyword evidence="1" id="KW-1133">Transmembrane helix</keyword>
<evidence type="ECO:0000313" key="3">
    <source>
        <dbReference type="Proteomes" id="UP000694523"/>
    </source>
</evidence>
<keyword evidence="3" id="KW-1185">Reference proteome</keyword>
<evidence type="ECO:0000313" key="2">
    <source>
        <dbReference type="Ensembl" id="ENSNMLP00000040916.1"/>
    </source>
</evidence>